<name>A0A6C0E1B7_9ZZZZ</name>
<accession>A0A6C0E1B7</accession>
<proteinExistence type="predicted"/>
<sequence>MDDFNISGLHESKNEWGARLLTILTPLIVEGLKSIFDESYKLCKSNNEMDKYLMTFQNFISRIPKWSPAVIEQESKRIIERSHCHYLEELITCVHIIQLKLLTSMRVGQKQKKIDINIPKLDDFIHKAYIHVARKIYKNVYLFEVNVPPLQVQKHSRELEIIIQECILNTIRDSIPIENILKAYMDETIEEDVVEDIKEEIIEEALPATVQGEKTFVSESSAIEETSNTNTSQQLGSSLKFNDLDSVRSVDNKEELVSAPKTIDRLEEISNLRNIQRKLEEDDDDDDDAEMPKLKIYDQSAELSTLDVHEINQPEVNLNEDFLLDDIEILV</sequence>
<dbReference type="AlphaFoldDB" id="A0A6C0E1B7"/>
<reference evidence="1" key="1">
    <citation type="journal article" date="2020" name="Nature">
        <title>Giant virus diversity and host interactions through global metagenomics.</title>
        <authorList>
            <person name="Schulz F."/>
            <person name="Roux S."/>
            <person name="Paez-Espino D."/>
            <person name="Jungbluth S."/>
            <person name="Walsh D.A."/>
            <person name="Denef V.J."/>
            <person name="McMahon K.D."/>
            <person name="Konstantinidis K.T."/>
            <person name="Eloe-Fadrosh E.A."/>
            <person name="Kyrpides N.C."/>
            <person name="Woyke T."/>
        </authorList>
    </citation>
    <scope>NUCLEOTIDE SEQUENCE</scope>
    <source>
        <strain evidence="1">GVMAG-M-3300023179-114</strain>
    </source>
</reference>
<organism evidence="1">
    <name type="scientific">viral metagenome</name>
    <dbReference type="NCBI Taxonomy" id="1070528"/>
    <lineage>
        <taxon>unclassified sequences</taxon>
        <taxon>metagenomes</taxon>
        <taxon>organismal metagenomes</taxon>
    </lineage>
</organism>
<dbReference type="Pfam" id="PF19068">
    <property type="entry name" value="DUF5764"/>
    <property type="match status" value="1"/>
</dbReference>
<evidence type="ECO:0000313" key="1">
    <source>
        <dbReference type="EMBL" id="QHT22947.1"/>
    </source>
</evidence>
<dbReference type="EMBL" id="MN739722">
    <property type="protein sequence ID" value="QHT22947.1"/>
    <property type="molecule type" value="Genomic_DNA"/>
</dbReference>
<protein>
    <submittedName>
        <fullName evidence="1">Uncharacterized protein</fullName>
    </submittedName>
</protein>
<dbReference type="InterPro" id="IPR043913">
    <property type="entry name" value="DUF5764"/>
</dbReference>